<organism evidence="4 5">
    <name type="scientific">Aureobasidium pullulans</name>
    <name type="common">Black yeast</name>
    <name type="synonym">Pullularia pullulans</name>
    <dbReference type="NCBI Taxonomy" id="5580"/>
    <lineage>
        <taxon>Eukaryota</taxon>
        <taxon>Fungi</taxon>
        <taxon>Dikarya</taxon>
        <taxon>Ascomycota</taxon>
        <taxon>Pezizomycotina</taxon>
        <taxon>Dothideomycetes</taxon>
        <taxon>Dothideomycetidae</taxon>
        <taxon>Dothideales</taxon>
        <taxon>Saccotheciaceae</taxon>
        <taxon>Aureobasidium</taxon>
    </lineage>
</organism>
<feature type="signal peptide" evidence="2">
    <location>
        <begin position="1"/>
        <end position="20"/>
    </location>
</feature>
<dbReference type="SUPFAM" id="SSF50494">
    <property type="entry name" value="Trypsin-like serine proteases"/>
    <property type="match status" value="1"/>
</dbReference>
<evidence type="ECO:0000256" key="1">
    <source>
        <dbReference type="SAM" id="MobiDB-lite"/>
    </source>
</evidence>
<dbReference type="Gene3D" id="2.40.10.10">
    <property type="entry name" value="Trypsin-like serine proteases"/>
    <property type="match status" value="1"/>
</dbReference>
<feature type="region of interest" description="Disordered" evidence="1">
    <location>
        <begin position="123"/>
        <end position="161"/>
    </location>
</feature>
<feature type="domain" description="Peptidase S1" evidence="3">
    <location>
        <begin position="40"/>
        <end position="306"/>
    </location>
</feature>
<dbReference type="InterPro" id="IPR001254">
    <property type="entry name" value="Trypsin_dom"/>
</dbReference>
<comment type="caution">
    <text evidence="4">The sequence shown here is derived from an EMBL/GenBank/DDBJ whole genome shotgun (WGS) entry which is preliminary data.</text>
</comment>
<name>A0A4S9UCT1_AURPU</name>
<gene>
    <name evidence="4" type="ORF">D6C94_09383</name>
</gene>
<evidence type="ECO:0000313" key="5">
    <source>
        <dbReference type="Proteomes" id="UP000305064"/>
    </source>
</evidence>
<dbReference type="InterPro" id="IPR043504">
    <property type="entry name" value="Peptidase_S1_PA_chymotrypsin"/>
</dbReference>
<accession>A0A4S9UCT1</accession>
<evidence type="ECO:0000259" key="3">
    <source>
        <dbReference type="PROSITE" id="PS50240"/>
    </source>
</evidence>
<sequence>MYTMLALTYIFGLLIAIAHAQSHVHYDNIKLPKLIHSNRSIGDHTAAIFRINPNTTKVSLVCNGVLLDRRTVLTLGRCIDPAKVDSLLVAMSSDVGPTLWASVEVMEHHPKFDKNATYVDDLHDNNVDDDDDHDNNHDDDHDNDHDNDHDSDHDDDDDDDDDVGLSQWNFAMLKLNETLKALGHMRHATPSSGQRVHIGAWYSDNYTYEFEEYSHLALSQARCQQETLSCHDVAGQHICIQLDRIESDSDTGDNLDDFFGGPAFDDDGRLVGLYASEGDESCETKSDVQVMANVTNVIDWIADRHY</sequence>
<reference evidence="4 5" key="1">
    <citation type="submission" date="2018-10" db="EMBL/GenBank/DDBJ databases">
        <title>Fifty Aureobasidium pullulans genomes reveal a recombining polyextremotolerant generalist.</title>
        <authorList>
            <person name="Gostincar C."/>
            <person name="Turk M."/>
            <person name="Zajc J."/>
            <person name="Gunde-Cimerman N."/>
        </authorList>
    </citation>
    <scope>NUCLEOTIDE SEQUENCE [LARGE SCALE GENOMIC DNA]</scope>
    <source>
        <strain evidence="4 5">EXF-4256</strain>
    </source>
</reference>
<dbReference type="InterPro" id="IPR009003">
    <property type="entry name" value="Peptidase_S1_PA"/>
</dbReference>
<dbReference type="Pfam" id="PF00089">
    <property type="entry name" value="Trypsin"/>
    <property type="match status" value="1"/>
</dbReference>
<dbReference type="Proteomes" id="UP000305064">
    <property type="component" value="Unassembled WGS sequence"/>
</dbReference>
<evidence type="ECO:0000313" key="4">
    <source>
        <dbReference type="EMBL" id="THY69608.1"/>
    </source>
</evidence>
<feature type="compositionally biased region" description="Basic and acidic residues" evidence="1">
    <location>
        <begin position="134"/>
        <end position="152"/>
    </location>
</feature>
<evidence type="ECO:0000256" key="2">
    <source>
        <dbReference type="SAM" id="SignalP"/>
    </source>
</evidence>
<dbReference type="EMBL" id="QZBJ01000096">
    <property type="protein sequence ID" value="THY69608.1"/>
    <property type="molecule type" value="Genomic_DNA"/>
</dbReference>
<keyword evidence="2" id="KW-0732">Signal</keyword>
<dbReference type="SMART" id="SM00020">
    <property type="entry name" value="Tryp_SPc"/>
    <property type="match status" value="1"/>
</dbReference>
<proteinExistence type="predicted"/>
<dbReference type="GO" id="GO:0004252">
    <property type="term" value="F:serine-type endopeptidase activity"/>
    <property type="evidence" value="ECO:0007669"/>
    <property type="project" value="InterPro"/>
</dbReference>
<dbReference type="AlphaFoldDB" id="A0A4S9UCT1"/>
<protein>
    <recommendedName>
        <fullName evidence="3">Peptidase S1 domain-containing protein</fullName>
    </recommendedName>
</protein>
<dbReference type="GO" id="GO:0006508">
    <property type="term" value="P:proteolysis"/>
    <property type="evidence" value="ECO:0007669"/>
    <property type="project" value="InterPro"/>
</dbReference>
<dbReference type="PROSITE" id="PS50240">
    <property type="entry name" value="TRYPSIN_DOM"/>
    <property type="match status" value="1"/>
</dbReference>
<feature type="chain" id="PRO_5044090509" description="Peptidase S1 domain-containing protein" evidence="2">
    <location>
        <begin position="21"/>
        <end position="306"/>
    </location>
</feature>